<evidence type="ECO:0000256" key="4">
    <source>
        <dbReference type="ARBA" id="ARBA00023002"/>
    </source>
</evidence>
<dbReference type="SUPFAM" id="SSF54373">
    <property type="entry name" value="FAD-linked reductases, C-terminal domain"/>
    <property type="match status" value="1"/>
</dbReference>
<dbReference type="OMA" id="YPIPWID"/>
<evidence type="ECO:0000313" key="7">
    <source>
        <dbReference type="EMBL" id="RFU26163.1"/>
    </source>
</evidence>
<keyword evidence="2" id="KW-0285">Flavoprotein</keyword>
<dbReference type="FunFam" id="3.50.50.60:FF:000115">
    <property type="entry name" value="Salicylate hydroxylase, putative"/>
    <property type="match status" value="1"/>
</dbReference>
<accession>A0A3E2GZJ7</accession>
<evidence type="ECO:0000259" key="6">
    <source>
        <dbReference type="Pfam" id="PF01494"/>
    </source>
</evidence>
<name>A0A3E2GZJ7_SCYLI</name>
<evidence type="ECO:0000256" key="1">
    <source>
        <dbReference type="ARBA" id="ARBA00007992"/>
    </source>
</evidence>
<comment type="caution">
    <text evidence="7">The sequence shown here is derived from an EMBL/GenBank/DDBJ whole genome shotgun (WGS) entry which is preliminary data.</text>
</comment>
<dbReference type="EMBL" id="NCSJ02000280">
    <property type="protein sequence ID" value="RFU26163.1"/>
    <property type="molecule type" value="Genomic_DNA"/>
</dbReference>
<dbReference type="PRINTS" id="PR00420">
    <property type="entry name" value="RNGMNOXGNASE"/>
</dbReference>
<organism evidence="7 8">
    <name type="scientific">Scytalidium lignicola</name>
    <name type="common">Hyphomycete</name>
    <dbReference type="NCBI Taxonomy" id="5539"/>
    <lineage>
        <taxon>Eukaryota</taxon>
        <taxon>Fungi</taxon>
        <taxon>Dikarya</taxon>
        <taxon>Ascomycota</taxon>
        <taxon>Pezizomycotina</taxon>
        <taxon>Leotiomycetes</taxon>
        <taxon>Leotiomycetes incertae sedis</taxon>
        <taxon>Scytalidium</taxon>
    </lineage>
</organism>
<feature type="non-terminal residue" evidence="7">
    <location>
        <position position="1"/>
    </location>
</feature>
<dbReference type="PANTHER" id="PTHR13789:SF147">
    <property type="entry name" value="PUTATIVE (AFU_ORTHOLOGUE AFUA_2G01950)-RELATED"/>
    <property type="match status" value="1"/>
</dbReference>
<keyword evidence="3" id="KW-0274">FAD</keyword>
<dbReference type="Proteomes" id="UP000258309">
    <property type="component" value="Unassembled WGS sequence"/>
</dbReference>
<dbReference type="OrthoDB" id="16820at2759"/>
<dbReference type="Pfam" id="PF01494">
    <property type="entry name" value="FAD_binding_3"/>
    <property type="match status" value="1"/>
</dbReference>
<dbReference type="PANTHER" id="PTHR13789">
    <property type="entry name" value="MONOOXYGENASE"/>
    <property type="match status" value="1"/>
</dbReference>
<feature type="non-terminal residue" evidence="7">
    <location>
        <position position="425"/>
    </location>
</feature>
<protein>
    <recommendedName>
        <fullName evidence="6">FAD-binding domain-containing protein</fullName>
    </recommendedName>
</protein>
<dbReference type="STRING" id="5539.A0A3E2GZJ7"/>
<feature type="domain" description="FAD-binding" evidence="6">
    <location>
        <begin position="7"/>
        <end position="359"/>
    </location>
</feature>
<dbReference type="AlphaFoldDB" id="A0A3E2GZJ7"/>
<gene>
    <name evidence="7" type="ORF">B7463_g10161</name>
</gene>
<comment type="similarity">
    <text evidence="1">Belongs to the paxM FAD-dependent monooxygenase family.</text>
</comment>
<evidence type="ECO:0000256" key="2">
    <source>
        <dbReference type="ARBA" id="ARBA00022630"/>
    </source>
</evidence>
<reference evidence="7 8" key="1">
    <citation type="submission" date="2018-05" db="EMBL/GenBank/DDBJ databases">
        <title>Draft genome sequence of Scytalidium lignicola DSM 105466, a ubiquitous saprotrophic fungus.</title>
        <authorList>
            <person name="Buettner E."/>
            <person name="Gebauer A.M."/>
            <person name="Hofrichter M."/>
            <person name="Liers C."/>
            <person name="Kellner H."/>
        </authorList>
    </citation>
    <scope>NUCLEOTIDE SEQUENCE [LARGE SCALE GENOMIC DNA]</scope>
    <source>
        <strain evidence="7 8">DSM 105466</strain>
    </source>
</reference>
<dbReference type="GO" id="GO:0004497">
    <property type="term" value="F:monooxygenase activity"/>
    <property type="evidence" value="ECO:0007669"/>
    <property type="project" value="UniProtKB-KW"/>
</dbReference>
<keyword evidence="5" id="KW-0503">Monooxygenase</keyword>
<evidence type="ECO:0000313" key="8">
    <source>
        <dbReference type="Proteomes" id="UP000258309"/>
    </source>
</evidence>
<sequence>MAQQFSASVIIVGAGLGGVAAAIGIARAGHRVTIVEQARELGQVGAGIQVPPNSSRILDRWGILSKLRPNAMHPENITIFSYRDGSTLSSLNLLPSMEQIYGGPYLHVHRATFHKALCEEAERLGVKFRLGSAVTGLDFEKTAVKILNQEELSADFIIGADGLKSSCREALLGHSDPPRVTGDMAYRIVIKTEEMKKYSKLFTLATVPSFYYWAGPGGHAVGYLIERGTSFNMVITAPDELPDNVQSTKADIDVVRAKFQDWEPRFKLMLGLVKEAMVWKLQNSVELESWSHPSGRFALLGDACHATLPYLAQGAAQALEDGAVLGALFQKAKDESEVFDALKIYEKLRKSRTTKVVRTSTKMGAIMHMPDGEEQRERDRKMTQCAPFEGYPNGWADPVFQKYLFGYDTETEVEQAWRVYESEKE</sequence>
<evidence type="ECO:0000256" key="3">
    <source>
        <dbReference type="ARBA" id="ARBA00022827"/>
    </source>
</evidence>
<proteinExistence type="inferred from homology"/>
<dbReference type="GO" id="GO:0071949">
    <property type="term" value="F:FAD binding"/>
    <property type="evidence" value="ECO:0007669"/>
    <property type="project" value="InterPro"/>
</dbReference>
<keyword evidence="8" id="KW-1185">Reference proteome</keyword>
<dbReference type="InterPro" id="IPR002938">
    <property type="entry name" value="FAD-bd"/>
</dbReference>
<dbReference type="InterPro" id="IPR036188">
    <property type="entry name" value="FAD/NAD-bd_sf"/>
</dbReference>
<keyword evidence="4" id="KW-0560">Oxidoreductase</keyword>
<dbReference type="SUPFAM" id="SSF51905">
    <property type="entry name" value="FAD/NAD(P)-binding domain"/>
    <property type="match status" value="1"/>
</dbReference>
<evidence type="ECO:0000256" key="5">
    <source>
        <dbReference type="ARBA" id="ARBA00023033"/>
    </source>
</evidence>
<dbReference type="InterPro" id="IPR050493">
    <property type="entry name" value="FAD-dep_Monooxygenase_BioMet"/>
</dbReference>
<dbReference type="Gene3D" id="3.50.50.60">
    <property type="entry name" value="FAD/NAD(P)-binding domain"/>
    <property type="match status" value="1"/>
</dbReference>